<reference evidence="1" key="2">
    <citation type="journal article" date="2015" name="Data Brief">
        <title>Shoot transcriptome of the giant reed, Arundo donax.</title>
        <authorList>
            <person name="Barrero R.A."/>
            <person name="Guerrero F.D."/>
            <person name="Moolhuijzen P."/>
            <person name="Goolsby J.A."/>
            <person name="Tidwell J."/>
            <person name="Bellgard S.E."/>
            <person name="Bellgard M.I."/>
        </authorList>
    </citation>
    <scope>NUCLEOTIDE SEQUENCE</scope>
    <source>
        <tissue evidence="1">Shoot tissue taken approximately 20 cm above the soil surface</tissue>
    </source>
</reference>
<dbReference type="EMBL" id="GBRH01270056">
    <property type="protein sequence ID" value="JAD27839.1"/>
    <property type="molecule type" value="Transcribed_RNA"/>
</dbReference>
<sequence>MCVQIQVILRPFHTGSRACKL</sequence>
<evidence type="ECO:0000313" key="1">
    <source>
        <dbReference type="EMBL" id="JAD27839.1"/>
    </source>
</evidence>
<accession>A0A0A8YMJ3</accession>
<protein>
    <submittedName>
        <fullName evidence="1">Uncharacterized protein</fullName>
    </submittedName>
</protein>
<dbReference type="AlphaFoldDB" id="A0A0A8YMJ3"/>
<name>A0A0A8YMJ3_ARUDO</name>
<reference evidence="1" key="1">
    <citation type="submission" date="2014-09" db="EMBL/GenBank/DDBJ databases">
        <authorList>
            <person name="Magalhaes I.L.F."/>
            <person name="Oliveira U."/>
            <person name="Santos F.R."/>
            <person name="Vidigal T.H.D.A."/>
            <person name="Brescovit A.D."/>
            <person name="Santos A.J."/>
        </authorList>
    </citation>
    <scope>NUCLEOTIDE SEQUENCE</scope>
    <source>
        <tissue evidence="1">Shoot tissue taken approximately 20 cm above the soil surface</tissue>
    </source>
</reference>
<proteinExistence type="predicted"/>
<organism evidence="1">
    <name type="scientific">Arundo donax</name>
    <name type="common">Giant reed</name>
    <name type="synonym">Donax arundinaceus</name>
    <dbReference type="NCBI Taxonomy" id="35708"/>
    <lineage>
        <taxon>Eukaryota</taxon>
        <taxon>Viridiplantae</taxon>
        <taxon>Streptophyta</taxon>
        <taxon>Embryophyta</taxon>
        <taxon>Tracheophyta</taxon>
        <taxon>Spermatophyta</taxon>
        <taxon>Magnoliopsida</taxon>
        <taxon>Liliopsida</taxon>
        <taxon>Poales</taxon>
        <taxon>Poaceae</taxon>
        <taxon>PACMAD clade</taxon>
        <taxon>Arundinoideae</taxon>
        <taxon>Arundineae</taxon>
        <taxon>Arundo</taxon>
    </lineage>
</organism>